<keyword evidence="3 5" id="KW-1133">Transmembrane helix</keyword>
<dbReference type="EMBL" id="JACQRX010000385">
    <property type="protein sequence ID" value="MBI4252547.1"/>
    <property type="molecule type" value="Genomic_DNA"/>
</dbReference>
<dbReference type="Pfam" id="PF04191">
    <property type="entry name" value="PEMT"/>
    <property type="match status" value="1"/>
</dbReference>
<feature type="transmembrane region" description="Helical" evidence="5">
    <location>
        <begin position="35"/>
        <end position="54"/>
    </location>
</feature>
<dbReference type="AlphaFoldDB" id="A0A933E8J8"/>
<evidence type="ECO:0000313" key="6">
    <source>
        <dbReference type="EMBL" id="MBI4252547.1"/>
    </source>
</evidence>
<sequence>MYRWRGYLPLLMAPVRVLGFWNFRSPEGSHFFDTLLELVCLGISMTGLLIRFLVMGYSPKGSSYVGRSTVHLKEGSLKTTGMYSLCRNPLYLGNFLMALGVFLFPRSLVVVVVYVSAFWLYYERLILGEEEFLARLFGQEYLRWTERTSLIIPRFSNWVKPEDPFSWRKALRREYKRIFGVVAIMTVFEFVGDLVAEGRLEFDPLWVALFLISLAFYLTVLFLKRKTHLLGVEREKEAIPAKVPTAQV</sequence>
<keyword evidence="4 5" id="KW-0472">Membrane</keyword>
<evidence type="ECO:0008006" key="8">
    <source>
        <dbReference type="Google" id="ProtNLM"/>
    </source>
</evidence>
<evidence type="ECO:0000256" key="1">
    <source>
        <dbReference type="ARBA" id="ARBA00004127"/>
    </source>
</evidence>
<evidence type="ECO:0000256" key="3">
    <source>
        <dbReference type="ARBA" id="ARBA00022989"/>
    </source>
</evidence>
<organism evidence="6 7">
    <name type="scientific">Tectimicrobiota bacterium</name>
    <dbReference type="NCBI Taxonomy" id="2528274"/>
    <lineage>
        <taxon>Bacteria</taxon>
        <taxon>Pseudomonadati</taxon>
        <taxon>Nitrospinota/Tectimicrobiota group</taxon>
        <taxon>Candidatus Tectimicrobiota</taxon>
    </lineage>
</organism>
<gene>
    <name evidence="6" type="ORF">HY618_08815</name>
</gene>
<dbReference type="InterPro" id="IPR007318">
    <property type="entry name" value="Phopholipid_MeTrfase"/>
</dbReference>
<comment type="subcellular location">
    <subcellularLocation>
        <location evidence="1">Endomembrane system</location>
        <topology evidence="1">Multi-pass membrane protein</topology>
    </subcellularLocation>
</comment>
<evidence type="ECO:0000313" key="7">
    <source>
        <dbReference type="Proteomes" id="UP000752292"/>
    </source>
</evidence>
<keyword evidence="2 5" id="KW-0812">Transmembrane</keyword>
<evidence type="ECO:0000256" key="5">
    <source>
        <dbReference type="SAM" id="Phobius"/>
    </source>
</evidence>
<feature type="transmembrane region" description="Helical" evidence="5">
    <location>
        <begin position="95"/>
        <end position="122"/>
    </location>
</feature>
<comment type="caution">
    <text evidence="6">The sequence shown here is derived from an EMBL/GenBank/DDBJ whole genome shotgun (WGS) entry which is preliminary data.</text>
</comment>
<accession>A0A933E8J8</accession>
<dbReference type="Proteomes" id="UP000752292">
    <property type="component" value="Unassembled WGS sequence"/>
</dbReference>
<dbReference type="PANTHER" id="PTHR12714">
    <property type="entry name" value="PROTEIN-S ISOPRENYLCYSTEINE O-METHYLTRANSFERASE"/>
    <property type="match status" value="1"/>
</dbReference>
<dbReference type="PANTHER" id="PTHR12714:SF9">
    <property type="entry name" value="PROTEIN-S-ISOPRENYLCYSTEINE O-METHYLTRANSFERASE"/>
    <property type="match status" value="1"/>
</dbReference>
<proteinExistence type="predicted"/>
<protein>
    <recommendedName>
        <fullName evidence="8">Lipid A phosphate methyltransferase</fullName>
    </recommendedName>
</protein>
<evidence type="ECO:0000256" key="4">
    <source>
        <dbReference type="ARBA" id="ARBA00023136"/>
    </source>
</evidence>
<feature type="transmembrane region" description="Helical" evidence="5">
    <location>
        <begin position="204"/>
        <end position="223"/>
    </location>
</feature>
<reference evidence="6" key="1">
    <citation type="submission" date="2020-07" db="EMBL/GenBank/DDBJ databases">
        <title>Huge and variable diversity of episymbiotic CPR bacteria and DPANN archaea in groundwater ecosystems.</title>
        <authorList>
            <person name="He C.Y."/>
            <person name="Keren R."/>
            <person name="Whittaker M."/>
            <person name="Farag I.F."/>
            <person name="Doudna J."/>
            <person name="Cate J.H.D."/>
            <person name="Banfield J.F."/>
        </authorList>
    </citation>
    <scope>NUCLEOTIDE SEQUENCE</scope>
    <source>
        <strain evidence="6">NC_groundwater_1370_Ag_S-0.2um_69_93</strain>
    </source>
</reference>
<feature type="transmembrane region" description="Helical" evidence="5">
    <location>
        <begin position="178"/>
        <end position="198"/>
    </location>
</feature>
<dbReference type="Gene3D" id="1.20.120.1630">
    <property type="match status" value="1"/>
</dbReference>
<dbReference type="GO" id="GO:0012505">
    <property type="term" value="C:endomembrane system"/>
    <property type="evidence" value="ECO:0007669"/>
    <property type="project" value="UniProtKB-SubCell"/>
</dbReference>
<dbReference type="GO" id="GO:0016740">
    <property type="term" value="F:transferase activity"/>
    <property type="evidence" value="ECO:0007669"/>
    <property type="project" value="UniProtKB-ARBA"/>
</dbReference>
<evidence type="ECO:0000256" key="2">
    <source>
        <dbReference type="ARBA" id="ARBA00022692"/>
    </source>
</evidence>
<name>A0A933E8J8_UNCTE</name>